<dbReference type="InterPro" id="IPR027417">
    <property type="entry name" value="P-loop_NTPase"/>
</dbReference>
<dbReference type="GO" id="GO:0016020">
    <property type="term" value="C:membrane"/>
    <property type="evidence" value="ECO:0007669"/>
    <property type="project" value="UniProtKB-SubCell"/>
</dbReference>
<organism evidence="10">
    <name type="scientific">hydrothermal vent metagenome</name>
    <dbReference type="NCBI Taxonomy" id="652676"/>
    <lineage>
        <taxon>unclassified sequences</taxon>
        <taxon>metagenomes</taxon>
        <taxon>ecological metagenomes</taxon>
    </lineage>
</organism>
<evidence type="ECO:0000256" key="3">
    <source>
        <dbReference type="ARBA" id="ARBA00022741"/>
    </source>
</evidence>
<dbReference type="PANTHER" id="PTHR24221">
    <property type="entry name" value="ATP-BINDING CASSETTE SUB-FAMILY B"/>
    <property type="match status" value="1"/>
</dbReference>
<evidence type="ECO:0000256" key="7">
    <source>
        <dbReference type="SAM" id="Phobius"/>
    </source>
</evidence>
<evidence type="ECO:0000256" key="5">
    <source>
        <dbReference type="ARBA" id="ARBA00022989"/>
    </source>
</evidence>
<keyword evidence="4" id="KW-0067">ATP-binding</keyword>
<dbReference type="InterPro" id="IPR003593">
    <property type="entry name" value="AAA+_ATPase"/>
</dbReference>
<feature type="transmembrane region" description="Helical" evidence="7">
    <location>
        <begin position="32"/>
        <end position="53"/>
    </location>
</feature>
<keyword evidence="2 7" id="KW-0812">Transmembrane</keyword>
<keyword evidence="6 7" id="KW-0472">Membrane</keyword>
<feature type="domain" description="ABC transporter" evidence="8">
    <location>
        <begin position="352"/>
        <end position="576"/>
    </location>
</feature>
<dbReference type="SMART" id="SM00382">
    <property type="entry name" value="AAA"/>
    <property type="match status" value="1"/>
</dbReference>
<dbReference type="GO" id="GO:0005524">
    <property type="term" value="F:ATP binding"/>
    <property type="evidence" value="ECO:0007669"/>
    <property type="project" value="UniProtKB-KW"/>
</dbReference>
<reference evidence="10" key="1">
    <citation type="submission" date="2018-06" db="EMBL/GenBank/DDBJ databases">
        <authorList>
            <person name="Zhirakovskaya E."/>
        </authorList>
    </citation>
    <scope>NUCLEOTIDE SEQUENCE</scope>
</reference>
<dbReference type="Pfam" id="PF00664">
    <property type="entry name" value="ABC_membrane"/>
    <property type="match status" value="1"/>
</dbReference>
<evidence type="ECO:0000256" key="6">
    <source>
        <dbReference type="ARBA" id="ARBA00023136"/>
    </source>
</evidence>
<protein>
    <submittedName>
        <fullName evidence="10">Uncharacterized protein</fullName>
    </submittedName>
</protein>
<dbReference type="PANTHER" id="PTHR24221:SF248">
    <property type="entry name" value="ABC TRANSPORTER TRANSMEMBRANE REGION"/>
    <property type="match status" value="1"/>
</dbReference>
<name>A0A3B0SQV0_9ZZZZ</name>
<dbReference type="PROSITE" id="PS50893">
    <property type="entry name" value="ABC_TRANSPORTER_2"/>
    <property type="match status" value="1"/>
</dbReference>
<keyword evidence="5 7" id="KW-1133">Transmembrane helix</keyword>
<dbReference type="AlphaFoldDB" id="A0A3B0SQV0"/>
<dbReference type="EMBL" id="UOEH01000545">
    <property type="protein sequence ID" value="VAW06860.1"/>
    <property type="molecule type" value="Genomic_DNA"/>
</dbReference>
<sequence>MYHYVTNFLGNLPGGRPPGQARPDLDEPTPDASVYAGSVIINLFALALPLTVLQIYDRVLPNASFDTLVVMIGALIVVVIVDGILKYCRSYLINWASASFTHNLSTKALGVMMAAAPSRHAAVSASEHLDRLNSIGGLGGYLGGQSRVILIDICFIPIFAGIIILLGGPLFLVPLLLFALFGYYAMQRTKRLCATIEEREKSDSRKYDFVIEILQSMQTVKSLAMEPQMMRRFERLQSAESVLVRRLIKLTGAAQNTSALYASMSAVTIVGAGAFLVLAGQMTIGGLACSMLLSSQLLQPIMRSLSAWNEIHLADHRRDRIAEIFDSDQTTLPESLNNHDFRYPERLHAEAVSLKGVTIQYGDAPPLFDKIDFNTAAGALIALKGGDGSGRTSLLRAITGDITPIDGEIRIGGKLVNGTGGAPSSVSVRYVEQKPTTFKGTILENLTLFGALPTSSALWASRLIGLDKEVVRMPLGYDTPLRSLSGRGIPASTAQRICIARALATKPSVLILDEANTSLDMPSEKEFAAALRQLHGQITIIIATHRPSLIRLADESYEVANGSLTRHTSAPSRKAAG</sequence>
<comment type="subcellular location">
    <subcellularLocation>
        <location evidence="1">Membrane</location>
        <topology evidence="1">Multi-pass membrane protein</topology>
    </subcellularLocation>
</comment>
<evidence type="ECO:0000259" key="8">
    <source>
        <dbReference type="PROSITE" id="PS50893"/>
    </source>
</evidence>
<dbReference type="SUPFAM" id="SSF52540">
    <property type="entry name" value="P-loop containing nucleoside triphosphate hydrolases"/>
    <property type="match status" value="1"/>
</dbReference>
<evidence type="ECO:0000256" key="1">
    <source>
        <dbReference type="ARBA" id="ARBA00004141"/>
    </source>
</evidence>
<dbReference type="InterPro" id="IPR003439">
    <property type="entry name" value="ABC_transporter-like_ATP-bd"/>
</dbReference>
<dbReference type="Pfam" id="PF00005">
    <property type="entry name" value="ABC_tran"/>
    <property type="match status" value="1"/>
</dbReference>
<dbReference type="CDD" id="cd03228">
    <property type="entry name" value="ABCC_MRP_Like"/>
    <property type="match status" value="1"/>
</dbReference>
<dbReference type="Gene3D" id="1.20.1560.10">
    <property type="entry name" value="ABC transporter type 1, transmembrane domain"/>
    <property type="match status" value="1"/>
</dbReference>
<dbReference type="GO" id="GO:0016887">
    <property type="term" value="F:ATP hydrolysis activity"/>
    <property type="evidence" value="ECO:0007669"/>
    <property type="project" value="InterPro"/>
</dbReference>
<feature type="transmembrane region" description="Helical" evidence="7">
    <location>
        <begin position="148"/>
        <end position="181"/>
    </location>
</feature>
<dbReference type="InterPro" id="IPR036640">
    <property type="entry name" value="ABC1_TM_sf"/>
</dbReference>
<dbReference type="PROSITE" id="PS50929">
    <property type="entry name" value="ABC_TM1F"/>
    <property type="match status" value="1"/>
</dbReference>
<evidence type="ECO:0000256" key="2">
    <source>
        <dbReference type="ARBA" id="ARBA00022692"/>
    </source>
</evidence>
<evidence type="ECO:0000259" key="9">
    <source>
        <dbReference type="PROSITE" id="PS50929"/>
    </source>
</evidence>
<evidence type="ECO:0000256" key="4">
    <source>
        <dbReference type="ARBA" id="ARBA00022840"/>
    </source>
</evidence>
<dbReference type="InterPro" id="IPR011527">
    <property type="entry name" value="ABC1_TM_dom"/>
</dbReference>
<dbReference type="GO" id="GO:0140359">
    <property type="term" value="F:ABC-type transporter activity"/>
    <property type="evidence" value="ECO:0007669"/>
    <property type="project" value="InterPro"/>
</dbReference>
<gene>
    <name evidence="10" type="ORF">MNBD_ALPHA05-407</name>
</gene>
<feature type="transmembrane region" description="Helical" evidence="7">
    <location>
        <begin position="65"/>
        <end position="85"/>
    </location>
</feature>
<proteinExistence type="predicted"/>
<dbReference type="GO" id="GO:0034040">
    <property type="term" value="F:ATPase-coupled lipid transmembrane transporter activity"/>
    <property type="evidence" value="ECO:0007669"/>
    <property type="project" value="TreeGrafter"/>
</dbReference>
<feature type="transmembrane region" description="Helical" evidence="7">
    <location>
        <begin position="266"/>
        <end position="293"/>
    </location>
</feature>
<feature type="domain" description="ABC transmembrane type-1" evidence="9">
    <location>
        <begin position="36"/>
        <end position="313"/>
    </location>
</feature>
<keyword evidence="3" id="KW-0547">Nucleotide-binding</keyword>
<dbReference type="Gene3D" id="3.40.50.300">
    <property type="entry name" value="P-loop containing nucleotide triphosphate hydrolases"/>
    <property type="match status" value="1"/>
</dbReference>
<evidence type="ECO:0000313" key="10">
    <source>
        <dbReference type="EMBL" id="VAW06860.1"/>
    </source>
</evidence>
<dbReference type="SUPFAM" id="SSF90123">
    <property type="entry name" value="ABC transporter transmembrane region"/>
    <property type="match status" value="1"/>
</dbReference>
<accession>A0A3B0SQV0</accession>
<dbReference type="InterPro" id="IPR039421">
    <property type="entry name" value="Type_1_exporter"/>
</dbReference>